<organism evidence="6 7">
    <name type="scientific">Vibrio eleionomae</name>
    <dbReference type="NCBI Taxonomy" id="2653505"/>
    <lineage>
        <taxon>Bacteria</taxon>
        <taxon>Pseudomonadati</taxon>
        <taxon>Pseudomonadota</taxon>
        <taxon>Gammaproteobacteria</taxon>
        <taxon>Vibrionales</taxon>
        <taxon>Vibrionaceae</taxon>
        <taxon>Vibrio</taxon>
    </lineage>
</organism>
<dbReference type="Pfam" id="PF03968">
    <property type="entry name" value="LptD_N"/>
    <property type="match status" value="1"/>
</dbReference>
<reference evidence="6 7" key="1">
    <citation type="submission" date="2019-10" db="EMBL/GenBank/DDBJ databases">
        <title>Vibrio sp. nov. isolated from a shrimp pond.</title>
        <authorList>
            <person name="Gomez-Gil B."/>
            <person name="Enciso-Ibarra J."/>
            <person name="Enciso-Ibarra K."/>
            <person name="Bolan-Mejia C."/>
        </authorList>
    </citation>
    <scope>NUCLEOTIDE SEQUENCE [LARGE SCALE GENOMIC DNA]</scope>
    <source>
        <strain evidence="6 7">CAIM 722</strain>
    </source>
</reference>
<gene>
    <name evidence="4 6" type="primary">lptA</name>
    <name evidence="6" type="ORF">F9817_04120</name>
</gene>
<dbReference type="GO" id="GO:0001530">
    <property type="term" value="F:lipopolysaccharide binding"/>
    <property type="evidence" value="ECO:0007669"/>
    <property type="project" value="InterPro"/>
</dbReference>
<keyword evidence="7" id="KW-1185">Reference proteome</keyword>
<evidence type="ECO:0000256" key="1">
    <source>
        <dbReference type="ARBA" id="ARBA00022448"/>
    </source>
</evidence>
<evidence type="ECO:0000256" key="3">
    <source>
        <dbReference type="ARBA" id="ARBA00022764"/>
    </source>
</evidence>
<dbReference type="FunFam" id="2.60.450.10:FF:000002">
    <property type="entry name" value="Lipopolysaccharide export system protein LptA"/>
    <property type="match status" value="1"/>
</dbReference>
<dbReference type="Gene3D" id="2.60.450.10">
    <property type="entry name" value="Lipopolysaccharide (LPS) transport protein A like domain"/>
    <property type="match status" value="1"/>
</dbReference>
<keyword evidence="2 4" id="KW-0732">Signal</keyword>
<dbReference type="PANTHER" id="PTHR36504:SF1">
    <property type="entry name" value="LIPOPOLYSACCHARIDE EXPORT SYSTEM PROTEIN LPTA"/>
    <property type="match status" value="1"/>
</dbReference>
<comment type="function">
    <text evidence="4">Involved in the assembly of lipopolysaccharide (LPS). Required for the translocation of LPS from the inner membrane to the outer membrane. May form a bridge between the inner membrane and the outer membrane, via interactions with LptC and LptD, thereby facilitating LPS transfer across the periplasm.</text>
</comment>
<sequence length="186" mass="21031" precursor="true">MLIIRLSYINMFKVDMRISHLSLLACLLISSQTFALSTDSKQPVYIDSDSQQLDMKSNRVTFIGDVKLKQGSININADKLIVIRNEQSGKIQDIEGYGKLATFSQLTDEGKTLYGEAEQLYYKMADDELIMINKAMLAQDDSEIRGKKIRYKISLQKLIADSNGDGRVSTVLQPQAIQQQDEEKDK</sequence>
<dbReference type="GO" id="GO:0009279">
    <property type="term" value="C:cell outer membrane"/>
    <property type="evidence" value="ECO:0007669"/>
    <property type="project" value="TreeGrafter"/>
</dbReference>
<dbReference type="NCBIfam" id="TIGR03002">
    <property type="entry name" value="outer_YhbN_LptA"/>
    <property type="match status" value="1"/>
</dbReference>
<keyword evidence="3 4" id="KW-0574">Periplasm</keyword>
<feature type="signal peptide" evidence="4">
    <location>
        <begin position="1"/>
        <end position="35"/>
    </location>
</feature>
<dbReference type="InterPro" id="IPR014340">
    <property type="entry name" value="LptA"/>
</dbReference>
<dbReference type="EMBL" id="WEKT01000004">
    <property type="protein sequence ID" value="MZI92395.1"/>
    <property type="molecule type" value="Genomic_DNA"/>
</dbReference>
<feature type="chain" id="PRO_5031634789" description="Lipopolysaccharide export system protein LptA" evidence="4">
    <location>
        <begin position="36"/>
        <end position="186"/>
    </location>
</feature>
<evidence type="ECO:0000313" key="7">
    <source>
        <dbReference type="Proteomes" id="UP000462621"/>
    </source>
</evidence>
<evidence type="ECO:0000259" key="5">
    <source>
        <dbReference type="Pfam" id="PF03968"/>
    </source>
</evidence>
<proteinExistence type="inferred from homology"/>
<dbReference type="HAMAP" id="MF_01914">
    <property type="entry name" value="LPS_assembly_LptA"/>
    <property type="match status" value="1"/>
</dbReference>
<keyword evidence="1 4" id="KW-0813">Transport</keyword>
<protein>
    <recommendedName>
        <fullName evidence="4">Lipopolysaccharide export system protein LptA</fullName>
    </recommendedName>
</protein>
<evidence type="ECO:0000256" key="2">
    <source>
        <dbReference type="ARBA" id="ARBA00022729"/>
    </source>
</evidence>
<dbReference type="GO" id="GO:0043165">
    <property type="term" value="P:Gram-negative-bacterium-type cell outer membrane assembly"/>
    <property type="evidence" value="ECO:0007669"/>
    <property type="project" value="UniProtKB-UniRule"/>
</dbReference>
<evidence type="ECO:0000313" key="6">
    <source>
        <dbReference type="EMBL" id="MZI92395.1"/>
    </source>
</evidence>
<dbReference type="InterPro" id="IPR005653">
    <property type="entry name" value="OstA-like_N"/>
</dbReference>
<dbReference type="PANTHER" id="PTHR36504">
    <property type="entry name" value="LIPOPOLYSACCHARIDE EXPORT SYSTEM PROTEIN LPTA"/>
    <property type="match status" value="1"/>
</dbReference>
<dbReference type="InterPro" id="IPR052037">
    <property type="entry name" value="LPS_export_LptA"/>
</dbReference>
<dbReference type="GO" id="GO:0030288">
    <property type="term" value="C:outer membrane-bounded periplasmic space"/>
    <property type="evidence" value="ECO:0007669"/>
    <property type="project" value="TreeGrafter"/>
</dbReference>
<accession>A0A7X4RTM1</accession>
<dbReference type="GO" id="GO:0015920">
    <property type="term" value="P:lipopolysaccharide transport"/>
    <property type="evidence" value="ECO:0007669"/>
    <property type="project" value="UniProtKB-UniRule"/>
</dbReference>
<evidence type="ECO:0000256" key="4">
    <source>
        <dbReference type="HAMAP-Rule" id="MF_01914"/>
    </source>
</evidence>
<dbReference type="Proteomes" id="UP000462621">
    <property type="component" value="Unassembled WGS sequence"/>
</dbReference>
<feature type="domain" description="Organic solvent tolerance-like N-terminal" evidence="5">
    <location>
        <begin position="45"/>
        <end position="156"/>
    </location>
</feature>
<comment type="subcellular location">
    <subcellularLocation>
        <location evidence="4">Periplasm</location>
    </subcellularLocation>
</comment>
<name>A0A7X4RTM1_9VIBR</name>
<comment type="caution">
    <text evidence="6">The sequence shown here is derived from an EMBL/GenBank/DDBJ whole genome shotgun (WGS) entry which is preliminary data.</text>
</comment>
<dbReference type="AlphaFoldDB" id="A0A7X4RTM1"/>
<comment type="subunit">
    <text evidence="4">Component of the lipopolysaccharide transport and assembly complex.</text>
</comment>
<comment type="similarity">
    <text evidence="4">Belongs to the LptA family.</text>
</comment>
<dbReference type="GO" id="GO:0017089">
    <property type="term" value="F:glycolipid transfer activity"/>
    <property type="evidence" value="ECO:0007669"/>
    <property type="project" value="TreeGrafter"/>
</dbReference>